<evidence type="ECO:0000313" key="1">
    <source>
        <dbReference type="EMBL" id="AZQ63710.1"/>
    </source>
</evidence>
<name>A0A3Q9FSL5_9BACT</name>
<proteinExistence type="predicted"/>
<gene>
    <name evidence="1" type="ORF">EI427_16210</name>
</gene>
<sequence length="287" mass="32187">MNKNIYSILIIVLLGLGAFSCNKSDENVLTLAPKLEIINHKDIIKVSPFDTVSVVLKAAAQGNYELREINNDDRYLSKFGLNSNSNGKVANATYKFISEGKKGTYDYVFSVKSTTGLIQKVVQKVEVITDASSITIDGDSYKKKFNAEDKVILTGTITTVKDFSHIYFSTSLSRSTVDIVSQNAIIQSNYTSKNIKILETKLVDIDKKGVRTFTFKIEVTIPDLVELNNNLKSTSKFLNNLNVSKGEPNYYDDFSIKVTYTDENTVYYNNKGSHDVSQSWEHTFDIN</sequence>
<evidence type="ECO:0000313" key="2">
    <source>
        <dbReference type="Proteomes" id="UP000267268"/>
    </source>
</evidence>
<dbReference type="EMBL" id="CP034562">
    <property type="protein sequence ID" value="AZQ63710.1"/>
    <property type="molecule type" value="Genomic_DNA"/>
</dbReference>
<protein>
    <submittedName>
        <fullName evidence="1">Uncharacterized protein</fullName>
    </submittedName>
</protein>
<dbReference type="RefSeq" id="WP_126616676.1">
    <property type="nucleotide sequence ID" value="NZ_CP034562.1"/>
</dbReference>
<organism evidence="1 2">
    <name type="scientific">Flammeovirga pectinis</name>
    <dbReference type="NCBI Taxonomy" id="2494373"/>
    <lineage>
        <taxon>Bacteria</taxon>
        <taxon>Pseudomonadati</taxon>
        <taxon>Bacteroidota</taxon>
        <taxon>Cytophagia</taxon>
        <taxon>Cytophagales</taxon>
        <taxon>Flammeovirgaceae</taxon>
        <taxon>Flammeovirga</taxon>
    </lineage>
</organism>
<dbReference type="PROSITE" id="PS51257">
    <property type="entry name" value="PROKAR_LIPOPROTEIN"/>
    <property type="match status" value="1"/>
</dbReference>
<reference evidence="1 2" key="1">
    <citation type="submission" date="2018-12" db="EMBL/GenBank/DDBJ databases">
        <title>Flammeovirga pectinis sp. nov., isolated from the gut of the Korean scallop, Patinopecten yessoensis.</title>
        <authorList>
            <person name="Bae J.-W."/>
            <person name="Jeong Y.-S."/>
            <person name="Kang W."/>
        </authorList>
    </citation>
    <scope>NUCLEOTIDE SEQUENCE [LARGE SCALE GENOMIC DNA]</scope>
    <source>
        <strain evidence="1 2">L12M1</strain>
    </source>
</reference>
<dbReference type="AlphaFoldDB" id="A0A3Q9FSL5"/>
<dbReference type="Proteomes" id="UP000267268">
    <property type="component" value="Chromosome 1"/>
</dbReference>
<dbReference type="KEGG" id="fll:EI427_16210"/>
<dbReference type="OrthoDB" id="9821603at2"/>
<accession>A0A3Q9FSL5</accession>
<keyword evidence="2" id="KW-1185">Reference proteome</keyword>